<dbReference type="PATRIC" id="fig|1316930.3.peg.433"/>
<evidence type="ECO:0000256" key="6">
    <source>
        <dbReference type="ARBA" id="ARBA00022741"/>
    </source>
</evidence>
<evidence type="ECO:0000256" key="4">
    <source>
        <dbReference type="ARBA" id="ARBA00022598"/>
    </source>
</evidence>
<proteinExistence type="inferred from homology"/>
<dbReference type="GO" id="GO:0004829">
    <property type="term" value="F:threonine-tRNA ligase activity"/>
    <property type="evidence" value="ECO:0007669"/>
    <property type="project" value="UniProtKB-UniRule"/>
</dbReference>
<dbReference type="InterPro" id="IPR045864">
    <property type="entry name" value="aa-tRNA-synth_II/BPL/LPL"/>
</dbReference>
<dbReference type="GO" id="GO:0005737">
    <property type="term" value="C:cytoplasm"/>
    <property type="evidence" value="ECO:0007669"/>
    <property type="project" value="UniProtKB-SubCell"/>
</dbReference>
<keyword evidence="6 13" id="KW-0547">Nucleotide-binding</keyword>
<evidence type="ECO:0000313" key="15">
    <source>
        <dbReference type="EMBL" id="AIA34000.1"/>
    </source>
</evidence>
<dbReference type="CDD" id="cd00771">
    <property type="entry name" value="ThrRS_core"/>
    <property type="match status" value="1"/>
</dbReference>
<dbReference type="AlphaFoldDB" id="A0A059Y3R4"/>
<evidence type="ECO:0000256" key="12">
    <source>
        <dbReference type="ARBA" id="ARBA00049515"/>
    </source>
</evidence>
<keyword evidence="5 13" id="KW-0479">Metal-binding</keyword>
<dbReference type="InterPro" id="IPR033728">
    <property type="entry name" value="ThrRS_core"/>
</dbReference>
<dbReference type="GO" id="GO:0000049">
    <property type="term" value="F:tRNA binding"/>
    <property type="evidence" value="ECO:0007669"/>
    <property type="project" value="UniProtKB-KW"/>
</dbReference>
<keyword evidence="8 13" id="KW-0067">ATP-binding</keyword>
<keyword evidence="7 13" id="KW-0862">Zinc</keyword>
<organism evidence="15 16">
    <name type="scientific">Mycoplasmopsis bovis CQ-W70</name>
    <dbReference type="NCBI Taxonomy" id="1316930"/>
    <lineage>
        <taxon>Bacteria</taxon>
        <taxon>Bacillati</taxon>
        <taxon>Mycoplasmatota</taxon>
        <taxon>Mycoplasmoidales</taxon>
        <taxon>Metamycoplasmataceae</taxon>
        <taxon>Mycoplasmopsis</taxon>
    </lineage>
</organism>
<dbReference type="HOGENOM" id="CLU_008554_0_1_14"/>
<accession>A0A059Y3R4</accession>
<comment type="catalytic activity">
    <reaction evidence="12 13">
        <text>tRNA(Thr) + L-threonine + ATP = L-threonyl-tRNA(Thr) + AMP + diphosphate + H(+)</text>
        <dbReference type="Rhea" id="RHEA:24624"/>
        <dbReference type="Rhea" id="RHEA-COMP:9670"/>
        <dbReference type="Rhea" id="RHEA-COMP:9704"/>
        <dbReference type="ChEBI" id="CHEBI:15378"/>
        <dbReference type="ChEBI" id="CHEBI:30616"/>
        <dbReference type="ChEBI" id="CHEBI:33019"/>
        <dbReference type="ChEBI" id="CHEBI:57926"/>
        <dbReference type="ChEBI" id="CHEBI:78442"/>
        <dbReference type="ChEBI" id="CHEBI:78534"/>
        <dbReference type="ChEBI" id="CHEBI:456215"/>
        <dbReference type="EC" id="6.1.1.3"/>
    </reaction>
</comment>
<dbReference type="FunFam" id="3.30.930.10:FF:000002">
    <property type="entry name" value="Threonine--tRNA ligase"/>
    <property type="match status" value="1"/>
</dbReference>
<comment type="caution">
    <text evidence="13">Lacks conserved residue(s) required for the propagation of feature annotation.</text>
</comment>
<dbReference type="SMART" id="SM00863">
    <property type="entry name" value="tRNA_SAD"/>
    <property type="match status" value="1"/>
</dbReference>
<keyword evidence="3 13" id="KW-0820">tRNA-binding</keyword>
<evidence type="ECO:0000256" key="3">
    <source>
        <dbReference type="ARBA" id="ARBA00022555"/>
    </source>
</evidence>
<dbReference type="NCBIfam" id="TIGR00418">
    <property type="entry name" value="thrS"/>
    <property type="match status" value="1"/>
</dbReference>
<dbReference type="GO" id="GO:0005524">
    <property type="term" value="F:ATP binding"/>
    <property type="evidence" value="ECO:0007669"/>
    <property type="project" value="UniProtKB-UniRule"/>
</dbReference>
<dbReference type="SUPFAM" id="SSF55681">
    <property type="entry name" value="Class II aaRS and biotin synthetases"/>
    <property type="match status" value="1"/>
</dbReference>
<dbReference type="Pfam" id="PF07973">
    <property type="entry name" value="tRNA_SAD"/>
    <property type="match status" value="1"/>
</dbReference>
<keyword evidence="2 13" id="KW-0963">Cytoplasm</keyword>
<sequence length="582" mass="67660">MKIEANKPLNHTTSHLLGAAVEMLYPNVKLGFGPATDEGFYYDFDFAEALSENELGKIEKLMKKLASRNLVTIKISEDEYDFANKPYKKELYDELKSQNKEITFYALQDPLNKEIVFKDLCAGNHIESTKNIKNFKLLSIAGAYWRGDSKNKQLTRIYGTSWETKDELDKYLALLADRKERDHRKIGKDMKIFTFSPLAGQGFPIWLENGMYIHNEIKNLVLKLDKKYGFTEVLTPHFGAELLYKTSGHLAHYKDDMFKPLLVENETLIPRPMTCPHHIIVYNTEKHSYRDLPIRYSEQSQLYRYEKSGALTGLERVRGMLLTEGHLFVRYDQIASEVKRMYKQIKEILSIFNIEISYISLSLRDSNNKDKYFNNDSIWNKAEVMLEKALNDMKVKYKKVEGEAAFYGPKIDIQIDTALGHEITVSTIQLDFLQPEKFDLSYIDKNNKEVRPIMIHRGLIGTYERFVAILLEQTKGNLPFWIAPKQVTIIPVNLSENLKYAKKVAKKLLNSDFRVKIDDSDERLNKKIRNAQVSKSKFQLILGSNEMRSDTVSYREYGKEETTTVSINDFIKLLKKLRNNYE</sequence>
<dbReference type="InterPro" id="IPR002320">
    <property type="entry name" value="Thr-tRNA-ligase_IIa"/>
</dbReference>
<keyword evidence="10 13" id="KW-0648">Protein biosynthesis</keyword>
<dbReference type="HAMAP" id="MF_00184">
    <property type="entry name" value="Thr_tRNA_synth"/>
    <property type="match status" value="1"/>
</dbReference>
<dbReference type="GO" id="GO:0046872">
    <property type="term" value="F:metal ion binding"/>
    <property type="evidence" value="ECO:0007669"/>
    <property type="project" value="UniProtKB-KW"/>
</dbReference>
<dbReference type="InterPro" id="IPR047246">
    <property type="entry name" value="ThrRS_anticodon"/>
</dbReference>
<feature type="binding site" evidence="13">
    <location>
        <position position="456"/>
    </location>
    <ligand>
        <name>Zn(2+)</name>
        <dbReference type="ChEBI" id="CHEBI:29105"/>
        <note>catalytic</note>
    </ligand>
</feature>
<dbReference type="InterPro" id="IPR018163">
    <property type="entry name" value="Thr/Ala-tRNA-synth_IIc_edit"/>
</dbReference>
<dbReference type="PANTHER" id="PTHR11451:SF56">
    <property type="entry name" value="THREONINE--TRNA LIGASE 1"/>
    <property type="match status" value="1"/>
</dbReference>
<dbReference type="Pfam" id="PF03129">
    <property type="entry name" value="HGTP_anticodon"/>
    <property type="match status" value="1"/>
</dbReference>
<dbReference type="RefSeq" id="WP_013954815.1">
    <property type="nucleotide sequence ID" value="NZ_CP005933.1"/>
</dbReference>
<evidence type="ECO:0000256" key="1">
    <source>
        <dbReference type="ARBA" id="ARBA00008226"/>
    </source>
</evidence>
<dbReference type="SUPFAM" id="SSF52954">
    <property type="entry name" value="Class II aaRS ABD-related"/>
    <property type="match status" value="1"/>
</dbReference>
<comment type="cofactor">
    <cofactor evidence="13">
        <name>Zn(2+)</name>
        <dbReference type="ChEBI" id="CHEBI:29105"/>
    </cofactor>
    <text evidence="13">Binds 1 zinc ion per subunit.</text>
</comment>
<dbReference type="PROSITE" id="PS50862">
    <property type="entry name" value="AA_TRNA_LIGASE_II"/>
    <property type="match status" value="1"/>
</dbReference>
<reference evidence="15 16" key="1">
    <citation type="submission" date="2013-04" db="EMBL/GenBank/DDBJ databases">
        <authorList>
            <person name="Lin L."/>
            <person name="Zeng Z."/>
            <person name="Xie J."/>
            <person name="Luo L."/>
            <person name="Yang Z."/>
            <person name="Liang W."/>
            <person name="Lin H."/>
            <person name="Dong C."/>
            <person name="Sun Y."/>
        </authorList>
    </citation>
    <scope>NUCLEOTIDE SEQUENCE [LARGE SCALE GENOMIC DNA]</scope>
    <source>
        <strain evidence="15 16">CQ-W70</strain>
    </source>
</reference>
<dbReference type="PANTHER" id="PTHR11451">
    <property type="entry name" value="THREONINE-TRNA LIGASE"/>
    <property type="match status" value="1"/>
</dbReference>
<dbReference type="Gene3D" id="3.30.54.20">
    <property type="match status" value="1"/>
</dbReference>
<comment type="similarity">
    <text evidence="1 13">Belongs to the class-II aminoacyl-tRNA synthetase family.</text>
</comment>
<dbReference type="GO" id="GO:0006435">
    <property type="term" value="P:threonyl-tRNA aminoacylation"/>
    <property type="evidence" value="ECO:0007669"/>
    <property type="project" value="UniProtKB-UniRule"/>
</dbReference>
<name>A0A059Y3R4_MYCBV</name>
<dbReference type="Pfam" id="PF00587">
    <property type="entry name" value="tRNA-synt_2b"/>
    <property type="match status" value="1"/>
</dbReference>
<dbReference type="InterPro" id="IPR002314">
    <property type="entry name" value="aa-tRNA-synt_IIb"/>
</dbReference>
<protein>
    <recommendedName>
        <fullName evidence="13">Threonine--tRNA ligase</fullName>
        <ecNumber evidence="13">6.1.1.3</ecNumber>
    </recommendedName>
    <alternativeName>
        <fullName evidence="13">Threonyl-tRNA synthetase</fullName>
        <shortName evidence="13">ThrRS</shortName>
    </alternativeName>
</protein>
<dbReference type="InterPro" id="IPR004154">
    <property type="entry name" value="Anticodon-bd"/>
</dbReference>
<feature type="binding site" evidence="13">
    <location>
        <position position="326"/>
    </location>
    <ligand>
        <name>Zn(2+)</name>
        <dbReference type="ChEBI" id="CHEBI:29105"/>
        <note>catalytic</note>
    </ligand>
</feature>
<dbReference type="EC" id="6.1.1.3" evidence="13"/>
<dbReference type="FunFam" id="3.40.50.800:FF:000001">
    <property type="entry name" value="Threonine--tRNA ligase"/>
    <property type="match status" value="1"/>
</dbReference>
<evidence type="ECO:0000256" key="7">
    <source>
        <dbReference type="ARBA" id="ARBA00022833"/>
    </source>
</evidence>
<dbReference type="InterPro" id="IPR012947">
    <property type="entry name" value="tRNA_SAD"/>
</dbReference>
<feature type="domain" description="Aminoacyl-transfer RNA synthetases class-II family profile" evidence="14">
    <location>
        <begin position="210"/>
        <end position="479"/>
    </location>
</feature>
<dbReference type="CDD" id="cd00860">
    <property type="entry name" value="ThrRS_anticodon"/>
    <property type="match status" value="1"/>
</dbReference>
<dbReference type="KEGG" id="mbq:K668_02110"/>
<dbReference type="EMBL" id="CP005933">
    <property type="protein sequence ID" value="AIA34000.1"/>
    <property type="molecule type" value="Genomic_DNA"/>
</dbReference>
<evidence type="ECO:0000256" key="10">
    <source>
        <dbReference type="ARBA" id="ARBA00022917"/>
    </source>
</evidence>
<keyword evidence="4 13" id="KW-0436">Ligase</keyword>
<dbReference type="InterPro" id="IPR036621">
    <property type="entry name" value="Anticodon-bd_dom_sf"/>
</dbReference>
<gene>
    <name evidence="13 15" type="primary">thrS</name>
    <name evidence="15" type="ORF">K668_02110</name>
</gene>
<evidence type="ECO:0000256" key="11">
    <source>
        <dbReference type="ARBA" id="ARBA00023146"/>
    </source>
</evidence>
<feature type="binding site" evidence="13">
    <location>
        <position position="275"/>
    </location>
    <ligand>
        <name>Zn(2+)</name>
        <dbReference type="ChEBI" id="CHEBI:29105"/>
        <note>catalytic</note>
    </ligand>
</feature>
<dbReference type="Gene3D" id="3.30.930.10">
    <property type="entry name" value="Bira Bifunctional Protein, Domain 2"/>
    <property type="match status" value="1"/>
</dbReference>
<dbReference type="SUPFAM" id="SSF55186">
    <property type="entry name" value="ThrRS/AlaRS common domain"/>
    <property type="match status" value="1"/>
</dbReference>
<evidence type="ECO:0000256" key="9">
    <source>
        <dbReference type="ARBA" id="ARBA00022884"/>
    </source>
</evidence>
<dbReference type="InterPro" id="IPR006195">
    <property type="entry name" value="aa-tRNA-synth_II"/>
</dbReference>
<evidence type="ECO:0000256" key="2">
    <source>
        <dbReference type="ARBA" id="ARBA00022490"/>
    </source>
</evidence>
<comment type="subcellular location">
    <subcellularLocation>
        <location evidence="13">Cytoplasm</location>
    </subcellularLocation>
</comment>
<dbReference type="Proteomes" id="UP000027182">
    <property type="component" value="Chromosome"/>
</dbReference>
<evidence type="ECO:0000256" key="5">
    <source>
        <dbReference type="ARBA" id="ARBA00022723"/>
    </source>
</evidence>
<evidence type="ECO:0000313" key="16">
    <source>
        <dbReference type="Proteomes" id="UP000027182"/>
    </source>
</evidence>
<keyword evidence="11 13" id="KW-0030">Aminoacyl-tRNA synthetase</keyword>
<keyword evidence="9 13" id="KW-0694">RNA-binding</keyword>
<dbReference type="PRINTS" id="PR01047">
    <property type="entry name" value="TRNASYNTHTHR"/>
</dbReference>
<evidence type="ECO:0000256" key="8">
    <source>
        <dbReference type="ARBA" id="ARBA00022840"/>
    </source>
</evidence>
<evidence type="ECO:0000259" key="14">
    <source>
        <dbReference type="PROSITE" id="PS50862"/>
    </source>
</evidence>
<dbReference type="Gene3D" id="3.30.980.10">
    <property type="entry name" value="Threonyl-trna Synthetase, Chain A, domain 2"/>
    <property type="match status" value="1"/>
</dbReference>
<dbReference type="Gene3D" id="3.40.50.800">
    <property type="entry name" value="Anticodon-binding domain"/>
    <property type="match status" value="1"/>
</dbReference>
<comment type="subunit">
    <text evidence="13">Homodimer.</text>
</comment>
<evidence type="ECO:0000256" key="13">
    <source>
        <dbReference type="HAMAP-Rule" id="MF_00184"/>
    </source>
</evidence>